<feature type="transmembrane region" description="Helical" evidence="5">
    <location>
        <begin position="249"/>
        <end position="265"/>
    </location>
</feature>
<evidence type="ECO:0000313" key="8">
    <source>
        <dbReference type="Proteomes" id="UP000548867"/>
    </source>
</evidence>
<proteinExistence type="predicted"/>
<evidence type="ECO:0000256" key="3">
    <source>
        <dbReference type="ARBA" id="ARBA00022989"/>
    </source>
</evidence>
<keyword evidence="3 5" id="KW-1133">Transmembrane helix</keyword>
<evidence type="ECO:0000256" key="1">
    <source>
        <dbReference type="ARBA" id="ARBA00004141"/>
    </source>
</evidence>
<keyword evidence="4 5" id="KW-0472">Membrane</keyword>
<keyword evidence="2 5" id="KW-0812">Transmembrane</keyword>
<evidence type="ECO:0000256" key="2">
    <source>
        <dbReference type="ARBA" id="ARBA00022692"/>
    </source>
</evidence>
<feature type="transmembrane region" description="Helical" evidence="5">
    <location>
        <begin position="131"/>
        <end position="148"/>
    </location>
</feature>
<feature type="transmembrane region" description="Helical" evidence="5">
    <location>
        <begin position="295"/>
        <end position="315"/>
    </location>
</feature>
<dbReference type="RefSeq" id="WP_183623400.1">
    <property type="nucleotide sequence ID" value="NZ_JACIDX010000003.1"/>
</dbReference>
<evidence type="ECO:0000313" key="7">
    <source>
        <dbReference type="EMBL" id="MBB3954135.1"/>
    </source>
</evidence>
<comment type="caution">
    <text evidence="7">The sequence shown here is derived from an EMBL/GenBank/DDBJ whole genome shotgun (WGS) entry which is preliminary data.</text>
</comment>
<sequence>MASLSPTQQLSALARREWAELSRVNSSPRPWQMPFMAGVTSAAPVALGLWLGAFSQGLMAALGTMVFVYLTNAGMERRLLTLMAMSFAITACFALGLIAALVHFAPVPVVMVTGALVSMGCRYLRQGPPAAMFPVMACAIALFSHVSWDQIPARVGILFLGAMFAAAMGFFYSLYILRLRPPEPERPAPPLCFEILVFEPVMIGLAAGLALAAAQALGLDKPFWAPVSAIAVIQSASMRMMWTKQMHRIIGTGLGVALAWGILSLELSHGWLAVMIGVLTFVIEVAVVRHYGFATIFITPLAILLGQAQASVAASPGAITLARLEDTVVGCFVAVAVGLVMHSPQVRVLAAGRRARG</sequence>
<dbReference type="GO" id="GO:0016020">
    <property type="term" value="C:membrane"/>
    <property type="evidence" value="ECO:0007669"/>
    <property type="project" value="UniProtKB-SubCell"/>
</dbReference>
<comment type="subcellular location">
    <subcellularLocation>
        <location evidence="1">Membrane</location>
        <topology evidence="1">Multi-pass membrane protein</topology>
    </subcellularLocation>
</comment>
<feature type="domain" description="Integral membrane bound transporter" evidence="6">
    <location>
        <begin position="209"/>
        <end position="337"/>
    </location>
</feature>
<evidence type="ECO:0000256" key="5">
    <source>
        <dbReference type="SAM" id="Phobius"/>
    </source>
</evidence>
<accession>A0A7W6CES3</accession>
<feature type="transmembrane region" description="Helical" evidence="5">
    <location>
        <begin position="271"/>
        <end position="288"/>
    </location>
</feature>
<feature type="transmembrane region" description="Helical" evidence="5">
    <location>
        <begin position="49"/>
        <end position="70"/>
    </location>
</feature>
<reference evidence="7 8" key="1">
    <citation type="submission" date="2020-08" db="EMBL/GenBank/DDBJ databases">
        <title>Genomic Encyclopedia of Type Strains, Phase IV (KMG-IV): sequencing the most valuable type-strain genomes for metagenomic binning, comparative biology and taxonomic classification.</title>
        <authorList>
            <person name="Goeker M."/>
        </authorList>
    </citation>
    <scope>NUCLEOTIDE SEQUENCE [LARGE SCALE GENOMIC DNA]</scope>
    <source>
        <strain evidence="7 8">DSM 27057</strain>
    </source>
</reference>
<dbReference type="AlphaFoldDB" id="A0A7W6CES3"/>
<dbReference type="InterPro" id="IPR049453">
    <property type="entry name" value="Memb_transporter_dom"/>
</dbReference>
<dbReference type="Pfam" id="PF13515">
    <property type="entry name" value="FUSC_2"/>
    <property type="match status" value="1"/>
</dbReference>
<name>A0A7W6CES3_9SPHN</name>
<organism evidence="7 8">
    <name type="scientific">Novosphingobium sediminicola</name>
    <dbReference type="NCBI Taxonomy" id="563162"/>
    <lineage>
        <taxon>Bacteria</taxon>
        <taxon>Pseudomonadati</taxon>
        <taxon>Pseudomonadota</taxon>
        <taxon>Alphaproteobacteria</taxon>
        <taxon>Sphingomonadales</taxon>
        <taxon>Sphingomonadaceae</taxon>
        <taxon>Novosphingobium</taxon>
    </lineage>
</organism>
<feature type="transmembrane region" description="Helical" evidence="5">
    <location>
        <begin position="82"/>
        <end position="101"/>
    </location>
</feature>
<feature type="transmembrane region" description="Helical" evidence="5">
    <location>
        <begin position="327"/>
        <end position="350"/>
    </location>
</feature>
<protein>
    <recommendedName>
        <fullName evidence="6">Integral membrane bound transporter domain-containing protein</fullName>
    </recommendedName>
</protein>
<evidence type="ECO:0000256" key="4">
    <source>
        <dbReference type="ARBA" id="ARBA00023136"/>
    </source>
</evidence>
<dbReference type="Proteomes" id="UP000548867">
    <property type="component" value="Unassembled WGS sequence"/>
</dbReference>
<keyword evidence="8" id="KW-1185">Reference proteome</keyword>
<dbReference type="EMBL" id="JACIDX010000003">
    <property type="protein sequence ID" value="MBB3954135.1"/>
    <property type="molecule type" value="Genomic_DNA"/>
</dbReference>
<feature type="transmembrane region" description="Helical" evidence="5">
    <location>
        <begin position="154"/>
        <end position="175"/>
    </location>
</feature>
<feature type="transmembrane region" description="Helical" evidence="5">
    <location>
        <begin position="196"/>
        <end position="217"/>
    </location>
</feature>
<gene>
    <name evidence="7" type="ORF">GGR38_001062</name>
</gene>
<evidence type="ECO:0000259" key="6">
    <source>
        <dbReference type="Pfam" id="PF13515"/>
    </source>
</evidence>